<dbReference type="InterPro" id="IPR056743">
    <property type="entry name" value="TRM5-TYW2-like_MTfase"/>
</dbReference>
<keyword evidence="4" id="KW-0949">S-adenosyl-L-methionine</keyword>
<evidence type="ECO:0000313" key="8">
    <source>
        <dbReference type="EMBL" id="AET64302.1"/>
    </source>
</evidence>
<dbReference type="RefSeq" id="WP_014586487.1">
    <property type="nucleotide sequence ID" value="NC_017527.1"/>
</dbReference>
<feature type="domain" description="SAM-dependent methyltransferase TRM5/TYW2-type" evidence="7">
    <location>
        <begin position="22"/>
        <end position="287"/>
    </location>
</feature>
<dbReference type="STRING" id="1110509.Mhar_0931"/>
<keyword evidence="2 8" id="KW-0489">Methyltransferase</keyword>
<feature type="region of interest" description="Disordered" evidence="6">
    <location>
        <begin position="189"/>
        <end position="210"/>
    </location>
</feature>
<protein>
    <submittedName>
        <fullName evidence="8">Met10+ like methyltransferase</fullName>
    </submittedName>
</protein>
<dbReference type="InterPro" id="IPR030382">
    <property type="entry name" value="MeTrfase_TRM5/TYW2"/>
</dbReference>
<dbReference type="Pfam" id="PF25133">
    <property type="entry name" value="TYW2_N_2"/>
    <property type="match status" value="1"/>
</dbReference>
<dbReference type="InterPro" id="IPR029063">
    <property type="entry name" value="SAM-dependent_MTases_sf"/>
</dbReference>
<keyword evidence="3 8" id="KW-0808">Transferase</keyword>
<evidence type="ECO:0000256" key="4">
    <source>
        <dbReference type="ARBA" id="ARBA00022691"/>
    </source>
</evidence>
<dbReference type="PATRIC" id="fig|1110509.7.peg.1044"/>
<dbReference type="GeneID" id="12510100"/>
<dbReference type="Gene3D" id="3.40.50.150">
    <property type="entry name" value="Vaccinia Virus protein VP39"/>
    <property type="match status" value="1"/>
</dbReference>
<dbReference type="SUPFAM" id="SSF53335">
    <property type="entry name" value="S-adenosyl-L-methionine-dependent methyltransferases"/>
    <property type="match status" value="1"/>
</dbReference>
<evidence type="ECO:0000313" key="9">
    <source>
        <dbReference type="Proteomes" id="UP000005877"/>
    </source>
</evidence>
<gene>
    <name evidence="8" type="ordered locus">Mhar_0931</name>
</gene>
<dbReference type="Pfam" id="PF02475">
    <property type="entry name" value="TRM5-TYW2_MTfase"/>
    <property type="match status" value="1"/>
</dbReference>
<evidence type="ECO:0000256" key="5">
    <source>
        <dbReference type="ARBA" id="ARBA00022694"/>
    </source>
</evidence>
<evidence type="ECO:0000256" key="3">
    <source>
        <dbReference type="ARBA" id="ARBA00022679"/>
    </source>
</evidence>
<dbReference type="HOGENOM" id="CLU_022610_0_0_2"/>
<proteinExistence type="predicted"/>
<reference evidence="8 9" key="1">
    <citation type="journal article" date="2012" name="PLoS ONE">
        <title>The genome characteristics and predicted function of methyl-group oxidation pathway in the obligate aceticlastic methanogens, Methanosaeta spp.</title>
        <authorList>
            <person name="Zhu J."/>
            <person name="Zheng H."/>
            <person name="Ai G."/>
            <person name="Zhang G."/>
            <person name="Liu D."/>
            <person name="Liu X."/>
            <person name="Dong X."/>
        </authorList>
    </citation>
    <scope>NUCLEOTIDE SEQUENCE [LARGE SCALE GENOMIC DNA]</scope>
    <source>
        <strain evidence="8 9">6Ac</strain>
    </source>
</reference>
<dbReference type="InterPro" id="IPR056744">
    <property type="entry name" value="TRM5/TYW2-like_N"/>
</dbReference>
<keyword evidence="1" id="KW-0963">Cytoplasm</keyword>
<organism evidence="8 9">
    <name type="scientific">Methanothrix harundinacea (strain 6Ac)</name>
    <name type="common">Methanosaeta harundinacea</name>
    <dbReference type="NCBI Taxonomy" id="1110509"/>
    <lineage>
        <taxon>Archaea</taxon>
        <taxon>Methanobacteriati</taxon>
        <taxon>Methanobacteriota</taxon>
        <taxon>Stenosarchaea group</taxon>
        <taxon>Methanomicrobia</taxon>
        <taxon>Methanotrichales</taxon>
        <taxon>Methanotrichaceae</taxon>
        <taxon>Methanothrix</taxon>
    </lineage>
</organism>
<dbReference type="GO" id="GO:0005737">
    <property type="term" value="C:cytoplasm"/>
    <property type="evidence" value="ECO:0007669"/>
    <property type="project" value="TreeGrafter"/>
</dbReference>
<dbReference type="KEGG" id="mhi:Mhar_0931"/>
<dbReference type="PANTHER" id="PTHR23245">
    <property type="entry name" value="TRNA METHYLTRANSFERASE"/>
    <property type="match status" value="1"/>
</dbReference>
<dbReference type="PROSITE" id="PS51684">
    <property type="entry name" value="SAM_MT_TRM5_TYW2"/>
    <property type="match status" value="1"/>
</dbReference>
<evidence type="ECO:0000256" key="1">
    <source>
        <dbReference type="ARBA" id="ARBA00022490"/>
    </source>
</evidence>
<dbReference type="OrthoDB" id="8079at2157"/>
<dbReference type="PANTHER" id="PTHR23245:SF36">
    <property type="entry name" value="TRNA (GUANINE(37)-N1)-METHYLTRANSFERASE"/>
    <property type="match status" value="1"/>
</dbReference>
<accession>G7WLJ9</accession>
<evidence type="ECO:0000256" key="2">
    <source>
        <dbReference type="ARBA" id="ARBA00022603"/>
    </source>
</evidence>
<keyword evidence="5" id="KW-0819">tRNA processing</keyword>
<keyword evidence="9" id="KW-1185">Reference proteome</keyword>
<name>G7WLJ9_METH6</name>
<dbReference type="AlphaFoldDB" id="G7WLJ9"/>
<evidence type="ECO:0000259" key="7">
    <source>
        <dbReference type="PROSITE" id="PS51684"/>
    </source>
</evidence>
<evidence type="ECO:0000256" key="6">
    <source>
        <dbReference type="SAM" id="MobiDB-lite"/>
    </source>
</evidence>
<dbReference type="GO" id="GO:0008175">
    <property type="term" value="F:tRNA methyltransferase activity"/>
    <property type="evidence" value="ECO:0007669"/>
    <property type="project" value="TreeGrafter"/>
</dbReference>
<sequence>MRRKGGPRGSASGGVRPDVESFYLVGDVAVVSISPARQGEGRRIGEAIISSHKNVRTVLNKISKVEGERRVAEFEVLAGGGTLTCHREYGYSYRLDVARVFFNPRLAGERMRVASKVLPGERAIVPFAGVGPFAIPLAAAAARVLALEISPEGCRWLAENAKLNGVGDGIEIVNADAFAFCRALTGRAPEEGETTGSGGGGEARPPERRFDRAVVPTPYGRDDILEAISPLVKAGGAIHFYTFKKRHQVEGLIRDFEGRGLTVEHHRRCGNVAPGVSRWGFDLRRLE</sequence>
<dbReference type="Proteomes" id="UP000005877">
    <property type="component" value="Chromosome"/>
</dbReference>
<dbReference type="EMBL" id="CP003117">
    <property type="protein sequence ID" value="AET64302.1"/>
    <property type="molecule type" value="Genomic_DNA"/>
</dbReference>
<dbReference type="GO" id="GO:0002939">
    <property type="term" value="P:tRNA N1-guanine methylation"/>
    <property type="evidence" value="ECO:0007669"/>
    <property type="project" value="TreeGrafter"/>
</dbReference>
<dbReference type="Gene3D" id="3.30.300.110">
    <property type="entry name" value="Met-10+ protein-like domains"/>
    <property type="match status" value="1"/>
</dbReference>